<comment type="caution">
    <text evidence="1">The sequence shown here is derived from an EMBL/GenBank/DDBJ whole genome shotgun (WGS) entry which is preliminary data.</text>
</comment>
<proteinExistence type="predicted"/>
<keyword evidence="2" id="KW-1185">Reference proteome</keyword>
<dbReference type="AlphaFoldDB" id="A0A840Z173"/>
<accession>A0A840Z173</accession>
<organism evidence="1 2">
    <name type="scientific">Stakelama sediminis</name>
    <dbReference type="NCBI Taxonomy" id="463200"/>
    <lineage>
        <taxon>Bacteria</taxon>
        <taxon>Pseudomonadati</taxon>
        <taxon>Pseudomonadota</taxon>
        <taxon>Alphaproteobacteria</taxon>
        <taxon>Sphingomonadales</taxon>
        <taxon>Sphingomonadaceae</taxon>
        <taxon>Stakelama</taxon>
    </lineage>
</organism>
<gene>
    <name evidence="1" type="ORF">FHR23_002468</name>
</gene>
<evidence type="ECO:0000313" key="2">
    <source>
        <dbReference type="Proteomes" id="UP000554342"/>
    </source>
</evidence>
<reference evidence="1 2" key="1">
    <citation type="submission" date="2020-08" db="EMBL/GenBank/DDBJ databases">
        <title>Genomic Encyclopedia of Type Strains, Phase IV (KMG-IV): sequencing the most valuable type-strain genomes for metagenomic binning, comparative biology and taxonomic classification.</title>
        <authorList>
            <person name="Goeker M."/>
        </authorList>
    </citation>
    <scope>NUCLEOTIDE SEQUENCE [LARGE SCALE GENOMIC DNA]</scope>
    <source>
        <strain evidence="1 2">DSM 27203</strain>
    </source>
</reference>
<protein>
    <submittedName>
        <fullName evidence="1">Uncharacterized protein</fullName>
    </submittedName>
</protein>
<sequence>MFDVSVPQHPYISGPQDYHEASKLIECYGAEAVIEAAARARRCRNLGNHINFCRWRQIERLIEMLGDDRAMGTRH</sequence>
<dbReference type="RefSeq" id="WP_184004327.1">
    <property type="nucleotide sequence ID" value="NZ_BAABIF010000001.1"/>
</dbReference>
<dbReference type="EMBL" id="JACIJI010000004">
    <property type="protein sequence ID" value="MBB5719527.1"/>
    <property type="molecule type" value="Genomic_DNA"/>
</dbReference>
<dbReference type="Proteomes" id="UP000554342">
    <property type="component" value="Unassembled WGS sequence"/>
</dbReference>
<name>A0A840Z173_9SPHN</name>
<evidence type="ECO:0000313" key="1">
    <source>
        <dbReference type="EMBL" id="MBB5719527.1"/>
    </source>
</evidence>